<sequence>MRSDLARPRVVFPVQRTTISATLAWRLLAVGLLVGGLLAGASGGVAGVAGDPFAQQEEIDPDDVLITVDVDADGDAVWTIEYRVRLSTSDEERAFEEFRTDLEANSEAYTDRFRGRMETTVNESSSATGRDMSVSNVSVAAERREIPQEYGVVTYRFRWDGFATVEDGRIAAGDAIDGMFLDEESSLIVSWPDSHDLESASPAPAETRDGSVVWVGPVDFAGDEPRISMAPDSVVDSIPSGLPALAVVGLLAVLGGVAAYFRRDRESSSSPATGPTPVESGTTAGTAAADDDPATESVAADAPDEPDAPDEADDGTTDDGAIDDEADVPPVDAELLSNEEQVLRLLDREGGRMKQKRVADELDWTAAKTSQVVTGLRDEGDLEGFRLGRENVLTLPEEGDGGDGDEDDGNGRA</sequence>
<keyword evidence="5" id="KW-1185">Reference proteome</keyword>
<dbReference type="Proteomes" id="UP000319712">
    <property type="component" value="Unassembled WGS sequence"/>
</dbReference>
<accession>A0A521DCR9</accession>
<dbReference type="InterPro" id="IPR055769">
    <property type="entry name" value="DUF7345"/>
</dbReference>
<evidence type="ECO:0000313" key="4">
    <source>
        <dbReference type="EMBL" id="SMO69405.1"/>
    </source>
</evidence>
<proteinExistence type="predicted"/>
<feature type="region of interest" description="Disordered" evidence="1">
    <location>
        <begin position="394"/>
        <end position="413"/>
    </location>
</feature>
<feature type="compositionally biased region" description="Acidic residues" evidence="1">
    <location>
        <begin position="397"/>
        <end position="413"/>
    </location>
</feature>
<dbReference type="OrthoDB" id="27885at2157"/>
<organism evidence="4 5">
    <name type="scientific">Halorubrum cibi</name>
    <dbReference type="NCBI Taxonomy" id="413815"/>
    <lineage>
        <taxon>Archaea</taxon>
        <taxon>Methanobacteriati</taxon>
        <taxon>Methanobacteriota</taxon>
        <taxon>Stenosarchaea group</taxon>
        <taxon>Halobacteria</taxon>
        <taxon>Halobacteriales</taxon>
        <taxon>Haloferacaceae</taxon>
        <taxon>Halorubrum</taxon>
    </lineage>
</organism>
<feature type="region of interest" description="Disordered" evidence="1">
    <location>
        <begin position="263"/>
        <end position="336"/>
    </location>
</feature>
<evidence type="ECO:0000313" key="5">
    <source>
        <dbReference type="Proteomes" id="UP000319712"/>
    </source>
</evidence>
<evidence type="ECO:0000259" key="2">
    <source>
        <dbReference type="Pfam" id="PF24034"/>
    </source>
</evidence>
<protein>
    <recommendedName>
        <fullName evidence="6">IclR helix-turn-helix domain-containing protein</fullName>
    </recommendedName>
</protein>
<evidence type="ECO:0000259" key="3">
    <source>
        <dbReference type="Pfam" id="PF24036"/>
    </source>
</evidence>
<feature type="domain" description="DUF7345" evidence="3">
    <location>
        <begin position="67"/>
        <end position="194"/>
    </location>
</feature>
<dbReference type="AlphaFoldDB" id="A0A521DCR9"/>
<evidence type="ECO:0008006" key="6">
    <source>
        <dbReference type="Google" id="ProtNLM"/>
    </source>
</evidence>
<evidence type="ECO:0000256" key="1">
    <source>
        <dbReference type="SAM" id="MobiDB-lite"/>
    </source>
</evidence>
<gene>
    <name evidence="4" type="ORF">SAMN06264867_106181</name>
</gene>
<name>A0A521DCR9_9EURY</name>
<dbReference type="InterPro" id="IPR055767">
    <property type="entry name" value="DUF7343"/>
</dbReference>
<reference evidence="4 5" key="1">
    <citation type="submission" date="2017-05" db="EMBL/GenBank/DDBJ databases">
        <authorList>
            <person name="Varghese N."/>
            <person name="Submissions S."/>
        </authorList>
    </citation>
    <scope>NUCLEOTIDE SEQUENCE [LARGE SCALE GENOMIC DNA]</scope>
    <source>
        <strain evidence="4 5">DSM 19504</strain>
    </source>
</reference>
<feature type="compositionally biased region" description="Acidic residues" evidence="1">
    <location>
        <begin position="302"/>
        <end position="327"/>
    </location>
</feature>
<dbReference type="EMBL" id="FXTD01000006">
    <property type="protein sequence ID" value="SMO69405.1"/>
    <property type="molecule type" value="Genomic_DNA"/>
</dbReference>
<dbReference type="Pfam" id="PF24034">
    <property type="entry name" value="DUF7343"/>
    <property type="match status" value="1"/>
</dbReference>
<dbReference type="Pfam" id="PF24036">
    <property type="entry name" value="DUF7345"/>
    <property type="match status" value="1"/>
</dbReference>
<feature type="domain" description="DUF7343" evidence="2">
    <location>
        <begin position="335"/>
        <end position="396"/>
    </location>
</feature>